<evidence type="ECO:0000313" key="7">
    <source>
        <dbReference type="Proteomes" id="UP000184076"/>
    </source>
</evidence>
<dbReference type="GO" id="GO:0016491">
    <property type="term" value="F:oxidoreductase activity"/>
    <property type="evidence" value="ECO:0007669"/>
    <property type="project" value="UniProtKB-KW"/>
</dbReference>
<proteinExistence type="predicted"/>
<dbReference type="STRING" id="1121391.SAMN02745206_02616"/>
<reference evidence="7" key="1">
    <citation type="submission" date="2016-11" db="EMBL/GenBank/DDBJ databases">
        <authorList>
            <person name="Varghese N."/>
            <person name="Submissions S."/>
        </authorList>
    </citation>
    <scope>NUCLEOTIDE SEQUENCE [LARGE SCALE GENOMIC DNA]</scope>
    <source>
        <strain evidence="7">DSM 9756</strain>
    </source>
</reference>
<keyword evidence="4" id="KW-0560">Oxidoreductase</keyword>
<evidence type="ECO:0000313" key="6">
    <source>
        <dbReference type="EMBL" id="SHF76244.1"/>
    </source>
</evidence>
<evidence type="ECO:0000256" key="3">
    <source>
        <dbReference type="ARBA" id="ARBA00022643"/>
    </source>
</evidence>
<sequence>MAKDCSPLQSKELREIRAMVDRPLIFKGILSAVDAVKAVDAGADAIVVSNHGAHTLDYLPHPLQVMDEIVAAVGGHTVICVDGGFRRGSDVLKGLAFGARLVGLGRPILYGLAADGERGVQAVIEEITGELKRLMTMTNTPTPAHAGKHLLVAF</sequence>
<evidence type="ECO:0000256" key="1">
    <source>
        <dbReference type="ARBA" id="ARBA00001917"/>
    </source>
</evidence>
<dbReference type="Pfam" id="PF01070">
    <property type="entry name" value="FMN_dh"/>
    <property type="match status" value="1"/>
</dbReference>
<evidence type="ECO:0000259" key="5">
    <source>
        <dbReference type="PROSITE" id="PS51349"/>
    </source>
</evidence>
<dbReference type="Proteomes" id="UP000184076">
    <property type="component" value="Unassembled WGS sequence"/>
</dbReference>
<name>A0A1M5EAS4_9BACT</name>
<dbReference type="Gene3D" id="3.20.20.70">
    <property type="entry name" value="Aldolase class I"/>
    <property type="match status" value="1"/>
</dbReference>
<dbReference type="EMBL" id="FQVB01000026">
    <property type="protein sequence ID" value="SHF76244.1"/>
    <property type="molecule type" value="Genomic_DNA"/>
</dbReference>
<dbReference type="InterPro" id="IPR013785">
    <property type="entry name" value="Aldolase_TIM"/>
</dbReference>
<accession>A0A1M5EAS4</accession>
<gene>
    <name evidence="6" type="ORF">SAMN02745206_02616</name>
</gene>
<dbReference type="InterPro" id="IPR037396">
    <property type="entry name" value="FMN_HAD"/>
</dbReference>
<dbReference type="PANTHER" id="PTHR10578:SF107">
    <property type="entry name" value="2-HYDROXYACID OXIDASE 1"/>
    <property type="match status" value="1"/>
</dbReference>
<keyword evidence="7" id="KW-1185">Reference proteome</keyword>
<keyword evidence="2" id="KW-0285">Flavoprotein</keyword>
<dbReference type="PROSITE" id="PS51349">
    <property type="entry name" value="FMN_HYDROXY_ACID_DH_2"/>
    <property type="match status" value="1"/>
</dbReference>
<organism evidence="6 7">
    <name type="scientific">Desulfacinum infernum DSM 9756</name>
    <dbReference type="NCBI Taxonomy" id="1121391"/>
    <lineage>
        <taxon>Bacteria</taxon>
        <taxon>Pseudomonadati</taxon>
        <taxon>Thermodesulfobacteriota</taxon>
        <taxon>Syntrophobacteria</taxon>
        <taxon>Syntrophobacterales</taxon>
        <taxon>Syntrophobacteraceae</taxon>
        <taxon>Desulfacinum</taxon>
    </lineage>
</organism>
<keyword evidence="3" id="KW-0288">FMN</keyword>
<evidence type="ECO:0000256" key="2">
    <source>
        <dbReference type="ARBA" id="ARBA00022630"/>
    </source>
</evidence>
<dbReference type="PANTHER" id="PTHR10578">
    <property type="entry name" value="S -2-HYDROXY-ACID OXIDASE-RELATED"/>
    <property type="match status" value="1"/>
</dbReference>
<protein>
    <submittedName>
        <fullName evidence="6">(S)-2-hydroxy-acid oxidase</fullName>
    </submittedName>
</protein>
<evidence type="ECO:0000256" key="4">
    <source>
        <dbReference type="ARBA" id="ARBA00023002"/>
    </source>
</evidence>
<dbReference type="SUPFAM" id="SSF51395">
    <property type="entry name" value="FMN-linked oxidoreductases"/>
    <property type="match status" value="1"/>
</dbReference>
<dbReference type="AlphaFoldDB" id="A0A1M5EAS4"/>
<dbReference type="InterPro" id="IPR000262">
    <property type="entry name" value="FMN-dep_DH"/>
</dbReference>
<feature type="domain" description="FMN hydroxy acid dehydrogenase" evidence="5">
    <location>
        <begin position="1"/>
        <end position="154"/>
    </location>
</feature>
<comment type="cofactor">
    <cofactor evidence="1">
        <name>FMN</name>
        <dbReference type="ChEBI" id="CHEBI:58210"/>
    </cofactor>
</comment>